<accession>A0ABP1HSH6</accession>
<name>A0ABP1HSH6_9EUKA</name>
<dbReference type="Pfam" id="PF00071">
    <property type="entry name" value="Ras"/>
    <property type="match status" value="1"/>
</dbReference>
<dbReference type="SUPFAM" id="SSF52540">
    <property type="entry name" value="P-loop containing nucleoside triphosphate hydrolases"/>
    <property type="match status" value="1"/>
</dbReference>
<organism evidence="2 3">
    <name type="scientific">Hexamita inflata</name>
    <dbReference type="NCBI Taxonomy" id="28002"/>
    <lineage>
        <taxon>Eukaryota</taxon>
        <taxon>Metamonada</taxon>
        <taxon>Diplomonadida</taxon>
        <taxon>Hexamitidae</taxon>
        <taxon>Hexamitinae</taxon>
        <taxon>Hexamita</taxon>
    </lineage>
</organism>
<reference evidence="2 3" key="1">
    <citation type="submission" date="2024-07" db="EMBL/GenBank/DDBJ databases">
        <authorList>
            <person name="Akdeniz Z."/>
        </authorList>
    </citation>
    <scope>NUCLEOTIDE SEQUENCE [LARGE SCALE GENOMIC DNA]</scope>
</reference>
<keyword evidence="1" id="KW-0547">Nucleotide-binding</keyword>
<evidence type="ECO:0000313" key="3">
    <source>
        <dbReference type="Proteomes" id="UP001642409"/>
    </source>
</evidence>
<comment type="caution">
    <text evidence="2">The sequence shown here is derived from an EMBL/GenBank/DDBJ whole genome shotgun (WGS) entry which is preliminary data.</text>
</comment>
<proteinExistence type="predicted"/>
<dbReference type="InterPro" id="IPR005225">
    <property type="entry name" value="Small_GTP-bd"/>
</dbReference>
<dbReference type="EMBL" id="CAXDID020000039">
    <property type="protein sequence ID" value="CAL5999178.1"/>
    <property type="molecule type" value="Genomic_DNA"/>
</dbReference>
<gene>
    <name evidence="2" type="ORF">HINF_LOCUS16091</name>
</gene>
<protein>
    <submittedName>
        <fullName evidence="2">Rab1a</fullName>
    </submittedName>
</protein>
<keyword evidence="3" id="KW-1185">Reference proteome</keyword>
<dbReference type="CDD" id="cd00154">
    <property type="entry name" value="Rab"/>
    <property type="match status" value="1"/>
</dbReference>
<sequence>MNQYKIVLVGDAEIGKSALSFRISNNIFLSLYKPTIGAEYASIQVQGCRFNIWDTAGQETYCKLLSTVYYRGADCCALCYDLSRSSSLKNVLKWFEGIKQLDKMPMIILVGTKSDASIEVELSEIKEVETAIGAVQSFVCSAKTGDGYDEILFLIDTIACISAIHRIYYQKLKLFILFQLDVSDYAPPLSLILLHSKFLYIHHIRSCVPQQPDLYRQKLQD</sequence>
<evidence type="ECO:0000256" key="1">
    <source>
        <dbReference type="ARBA" id="ARBA00022741"/>
    </source>
</evidence>
<dbReference type="PANTHER" id="PTHR47978">
    <property type="match status" value="1"/>
</dbReference>
<dbReference type="SMART" id="SM00173">
    <property type="entry name" value="RAS"/>
    <property type="match status" value="1"/>
</dbReference>
<dbReference type="InterPro" id="IPR001806">
    <property type="entry name" value="Small_GTPase"/>
</dbReference>
<dbReference type="NCBIfam" id="TIGR00231">
    <property type="entry name" value="small_GTP"/>
    <property type="match status" value="1"/>
</dbReference>
<dbReference type="SMART" id="SM00175">
    <property type="entry name" value="RAB"/>
    <property type="match status" value="1"/>
</dbReference>
<dbReference type="PRINTS" id="PR00449">
    <property type="entry name" value="RASTRNSFRMNG"/>
</dbReference>
<dbReference type="InterPro" id="IPR027417">
    <property type="entry name" value="P-loop_NTPase"/>
</dbReference>
<dbReference type="Gene3D" id="3.40.50.300">
    <property type="entry name" value="P-loop containing nucleotide triphosphate hydrolases"/>
    <property type="match status" value="1"/>
</dbReference>
<dbReference type="PROSITE" id="PS51421">
    <property type="entry name" value="RAS"/>
    <property type="match status" value="1"/>
</dbReference>
<evidence type="ECO:0000313" key="2">
    <source>
        <dbReference type="EMBL" id="CAL5999178.1"/>
    </source>
</evidence>
<dbReference type="SMART" id="SM00174">
    <property type="entry name" value="RHO"/>
    <property type="match status" value="1"/>
</dbReference>
<dbReference type="PROSITE" id="PS51419">
    <property type="entry name" value="RAB"/>
    <property type="match status" value="1"/>
</dbReference>
<dbReference type="Proteomes" id="UP001642409">
    <property type="component" value="Unassembled WGS sequence"/>
</dbReference>